<organism evidence="3 4">
    <name type="scientific">Beutenbergia cavernae (strain ATCC BAA-8 / DSM 12333 / CCUG 43141 / JCM 11478 / NBRC 16432 / NCIMB 13614 / HKI 0122)</name>
    <dbReference type="NCBI Taxonomy" id="471853"/>
    <lineage>
        <taxon>Bacteria</taxon>
        <taxon>Bacillati</taxon>
        <taxon>Actinomycetota</taxon>
        <taxon>Actinomycetes</taxon>
        <taxon>Micrococcales</taxon>
        <taxon>Beutenbergiaceae</taxon>
        <taxon>Beutenbergia</taxon>
    </lineage>
</organism>
<dbReference type="EMBL" id="CP001618">
    <property type="protein sequence ID" value="ACQ79809.1"/>
    <property type="molecule type" value="Genomic_DNA"/>
</dbReference>
<dbReference type="AlphaFoldDB" id="C5C3B0"/>
<dbReference type="KEGG" id="bcv:Bcav_1553"/>
<dbReference type="eggNOG" id="COG3795">
    <property type="taxonomic scope" value="Bacteria"/>
</dbReference>
<accession>C5C3B0</accession>
<keyword evidence="4" id="KW-1185">Reference proteome</keyword>
<dbReference type="HOGENOM" id="CLU_130902_2_2_11"/>
<evidence type="ECO:0000313" key="4">
    <source>
        <dbReference type="Proteomes" id="UP000007962"/>
    </source>
</evidence>
<evidence type="ECO:0000259" key="2">
    <source>
        <dbReference type="Pfam" id="PF03795"/>
    </source>
</evidence>
<dbReference type="PANTHER" id="PTHR35174:SF3">
    <property type="entry name" value="BLL7171 PROTEIN"/>
    <property type="match status" value="1"/>
</dbReference>
<dbReference type="SUPFAM" id="SSF54909">
    <property type="entry name" value="Dimeric alpha+beta barrel"/>
    <property type="match status" value="1"/>
</dbReference>
<evidence type="ECO:0000256" key="1">
    <source>
        <dbReference type="ARBA" id="ARBA00007689"/>
    </source>
</evidence>
<sequence length="117" mass="12538">MKYVLMFADRPEVSSAVPPERQQEVYNAIYGWFQENAAVIADMGVQLQPASTATTVRSGGDGTDPVVVDGPFLETKEQIGGFSVIEVPDLDAALAVARTWPGLAIDGVSVEVRPMVE</sequence>
<dbReference type="Pfam" id="PF03795">
    <property type="entry name" value="YCII"/>
    <property type="match status" value="1"/>
</dbReference>
<dbReference type="RefSeq" id="WP_015882049.1">
    <property type="nucleotide sequence ID" value="NC_012669.1"/>
</dbReference>
<comment type="similarity">
    <text evidence="1">Belongs to the YciI family.</text>
</comment>
<name>C5C3B0_BEUC1</name>
<dbReference type="Gene3D" id="3.30.70.1060">
    <property type="entry name" value="Dimeric alpha+beta barrel"/>
    <property type="match status" value="1"/>
</dbReference>
<dbReference type="Proteomes" id="UP000007962">
    <property type="component" value="Chromosome"/>
</dbReference>
<feature type="domain" description="YCII-related" evidence="2">
    <location>
        <begin position="1"/>
        <end position="115"/>
    </location>
</feature>
<evidence type="ECO:0000313" key="3">
    <source>
        <dbReference type="EMBL" id="ACQ79809.1"/>
    </source>
</evidence>
<dbReference type="OrthoDB" id="3782166at2"/>
<protein>
    <submittedName>
        <fullName evidence="3">YCII-related protein</fullName>
    </submittedName>
</protein>
<reference evidence="3 4" key="1">
    <citation type="journal article" date="2009" name="Stand. Genomic Sci.">
        <title>Complete genome sequence of Beutenbergia cavernae type strain (HKI 0122).</title>
        <authorList>
            <person name="Land M."/>
            <person name="Pukall R."/>
            <person name="Abt B."/>
            <person name="Goker M."/>
            <person name="Rohde M."/>
            <person name="Glavina Del Rio T."/>
            <person name="Tice H."/>
            <person name="Copeland A."/>
            <person name="Cheng J.F."/>
            <person name="Lucas S."/>
            <person name="Chen F."/>
            <person name="Nolan M."/>
            <person name="Bruce D."/>
            <person name="Goodwin L."/>
            <person name="Pitluck S."/>
            <person name="Ivanova N."/>
            <person name="Mavromatis K."/>
            <person name="Ovchinnikova G."/>
            <person name="Pati A."/>
            <person name="Chen A."/>
            <person name="Palaniappan K."/>
            <person name="Hauser L."/>
            <person name="Chang Y.J."/>
            <person name="Jefferies C.C."/>
            <person name="Saunders E."/>
            <person name="Brettin T."/>
            <person name="Detter J.C."/>
            <person name="Han C."/>
            <person name="Chain P."/>
            <person name="Bristow J."/>
            <person name="Eisen J.A."/>
            <person name="Markowitz V."/>
            <person name="Hugenholtz P."/>
            <person name="Kyrpides N.C."/>
            <person name="Klenk H.P."/>
            <person name="Lapidus A."/>
        </authorList>
    </citation>
    <scope>NUCLEOTIDE SEQUENCE [LARGE SCALE GENOMIC DNA]</scope>
    <source>
        <strain evidence="4">ATCC BAA-8 / DSM 12333 / NBRC 16432</strain>
    </source>
</reference>
<gene>
    <name evidence="3" type="ordered locus">Bcav_1553</name>
</gene>
<proteinExistence type="inferred from homology"/>
<dbReference type="InterPro" id="IPR011008">
    <property type="entry name" value="Dimeric_a/b-barrel"/>
</dbReference>
<dbReference type="InterPro" id="IPR005545">
    <property type="entry name" value="YCII"/>
</dbReference>
<dbReference type="PANTHER" id="PTHR35174">
    <property type="entry name" value="BLL7171 PROTEIN-RELATED"/>
    <property type="match status" value="1"/>
</dbReference>
<dbReference type="STRING" id="471853.Bcav_1553"/>